<sequence>LGIVYIHCKLVLDAKRYFELAQAASGLRWQMTGAKGKRTRFQRTDVTQLVLLATSARRAGDAHGAVPEALEHNDDILLERVQLADQESELANQADLAMVDKCILLALCLNVQNENPAQGLTSEQMMPFVTRVLDHPGNWSVYTMGLLLRSRLEAGRQRTVERATLQVQTLVDQASRPLPGVSEAGAGERLQYLYALAMPSQWELERELAGMFMELGVVRSALDIYERLQMWDEVVRCYVMLGQTEVAEQVVRRELDTSPDSAKLWCVLGDLKRDPEMWLRAWDVSGQRNARAMRSLGGHHFEAGRFADAVECFTRALALNPLVEGSWFVLGCAAMSTAAWRTAADAFLRVVNIDPDNGEAWNNLATVYLRLGPDYQRRALHALRVAAKFMRDSWRVWSNLMHVSMSLGLLQSAASALGTVIDLRV</sequence>
<feature type="non-terminal residue" evidence="1">
    <location>
        <position position="1"/>
    </location>
</feature>
<comment type="caution">
    <text evidence="1">The sequence shown here is derived from an EMBL/GenBank/DDBJ whole genome shotgun (WGS) entry which is preliminary data.</text>
</comment>
<proteinExistence type="predicted"/>
<dbReference type="EMBL" id="JANBUJ010003370">
    <property type="protein sequence ID" value="KAJ2760909.1"/>
    <property type="molecule type" value="Genomic_DNA"/>
</dbReference>
<protein>
    <submittedName>
        <fullName evidence="1">Uncharacterized protein</fullName>
    </submittedName>
</protein>
<feature type="non-terminal residue" evidence="1">
    <location>
        <position position="425"/>
    </location>
</feature>
<evidence type="ECO:0000313" key="2">
    <source>
        <dbReference type="Proteomes" id="UP001140234"/>
    </source>
</evidence>
<keyword evidence="2" id="KW-1185">Reference proteome</keyword>
<name>A0ACC1JKS4_9FUNG</name>
<organism evidence="1 2">
    <name type="scientific">Coemansia nantahalensis</name>
    <dbReference type="NCBI Taxonomy" id="2789366"/>
    <lineage>
        <taxon>Eukaryota</taxon>
        <taxon>Fungi</taxon>
        <taxon>Fungi incertae sedis</taxon>
        <taxon>Zoopagomycota</taxon>
        <taxon>Kickxellomycotina</taxon>
        <taxon>Kickxellomycetes</taxon>
        <taxon>Kickxellales</taxon>
        <taxon>Kickxellaceae</taxon>
        <taxon>Coemansia</taxon>
    </lineage>
</organism>
<dbReference type="Proteomes" id="UP001140234">
    <property type="component" value="Unassembled WGS sequence"/>
</dbReference>
<accession>A0ACC1JKS4</accession>
<gene>
    <name evidence="1" type="ORF">IWQ57_006185</name>
</gene>
<evidence type="ECO:0000313" key="1">
    <source>
        <dbReference type="EMBL" id="KAJ2760909.1"/>
    </source>
</evidence>
<reference evidence="1" key="1">
    <citation type="submission" date="2022-07" db="EMBL/GenBank/DDBJ databases">
        <title>Phylogenomic reconstructions and comparative analyses of Kickxellomycotina fungi.</title>
        <authorList>
            <person name="Reynolds N.K."/>
            <person name="Stajich J.E."/>
            <person name="Barry K."/>
            <person name="Grigoriev I.V."/>
            <person name="Crous P."/>
            <person name="Smith M.E."/>
        </authorList>
    </citation>
    <scope>NUCLEOTIDE SEQUENCE</scope>
    <source>
        <strain evidence="1">CBS 109366</strain>
    </source>
</reference>